<dbReference type="GO" id="GO:0019316">
    <property type="term" value="P:D-allose catabolic process"/>
    <property type="evidence" value="ECO:0007669"/>
    <property type="project" value="TreeGrafter"/>
</dbReference>
<evidence type="ECO:0000256" key="1">
    <source>
        <dbReference type="ARBA" id="ARBA00008754"/>
    </source>
</evidence>
<accession>C4V3W8</accession>
<dbReference type="InterPro" id="IPR004785">
    <property type="entry name" value="RpiB"/>
</dbReference>
<protein>
    <submittedName>
        <fullName evidence="4">Ribose-5-phosphate isomerase B</fullName>
        <ecNumber evidence="4">5.3.1.6</ecNumber>
    </submittedName>
</protein>
<dbReference type="AlphaFoldDB" id="C4V3W8"/>
<evidence type="ECO:0000256" key="2">
    <source>
        <dbReference type="ARBA" id="ARBA00023235"/>
    </source>
</evidence>
<dbReference type="GO" id="GO:0009052">
    <property type="term" value="P:pentose-phosphate shunt, non-oxidative branch"/>
    <property type="evidence" value="ECO:0007669"/>
    <property type="project" value="TreeGrafter"/>
</dbReference>
<evidence type="ECO:0000313" key="4">
    <source>
        <dbReference type="EMBL" id="EEQ48232.1"/>
    </source>
</evidence>
<dbReference type="Gene3D" id="3.40.1400.10">
    <property type="entry name" value="Sugar-phosphate isomerase, RpiB/LacA/LacB"/>
    <property type="match status" value="1"/>
</dbReference>
<dbReference type="SUPFAM" id="SSF89623">
    <property type="entry name" value="Ribose/Galactose isomerase RpiB/AlsB"/>
    <property type="match status" value="1"/>
</dbReference>
<keyword evidence="2 4" id="KW-0413">Isomerase</keyword>
<dbReference type="RefSeq" id="WP_006689946.1">
    <property type="nucleotide sequence ID" value="NZ_GG694006.1"/>
</dbReference>
<dbReference type="Pfam" id="PF02502">
    <property type="entry name" value="LacAB_rpiB"/>
    <property type="match status" value="1"/>
</dbReference>
<feature type="active site" description="Proton donor" evidence="3">
    <location>
        <position position="101"/>
    </location>
</feature>
<gene>
    <name evidence="4" type="primary">rpiB</name>
    <name evidence="4" type="ORF">HMPREF0908_1212</name>
</gene>
<dbReference type="Proteomes" id="UP000005309">
    <property type="component" value="Unassembled WGS sequence"/>
</dbReference>
<dbReference type="PANTHER" id="PTHR30345:SF0">
    <property type="entry name" value="DNA DAMAGE-REPAIR_TOLERATION PROTEIN DRT102"/>
    <property type="match status" value="1"/>
</dbReference>
<dbReference type="InterPro" id="IPR003500">
    <property type="entry name" value="RpiB_LacA_LacB"/>
</dbReference>
<dbReference type="HOGENOM" id="CLU_091396_4_1_9"/>
<dbReference type="OrthoDB" id="1778624at2"/>
<dbReference type="NCBIfam" id="TIGR00689">
    <property type="entry name" value="rpiB_lacA_lacB"/>
    <property type="match status" value="1"/>
</dbReference>
<dbReference type="EC" id="5.3.1.6" evidence="4"/>
<dbReference type="NCBIfam" id="NF004051">
    <property type="entry name" value="PRK05571.1"/>
    <property type="match status" value="1"/>
</dbReference>
<comment type="caution">
    <text evidence="4">The sequence shown here is derived from an EMBL/GenBank/DDBJ whole genome shotgun (WGS) entry which is preliminary data.</text>
</comment>
<reference evidence="4 5" key="1">
    <citation type="submission" date="2009-04" db="EMBL/GenBank/DDBJ databases">
        <authorList>
            <person name="Qin X."/>
            <person name="Bachman B."/>
            <person name="Battles P."/>
            <person name="Bell A."/>
            <person name="Bess C."/>
            <person name="Bickham C."/>
            <person name="Chaboub L."/>
            <person name="Chen D."/>
            <person name="Coyle M."/>
            <person name="Deiros D.R."/>
            <person name="Dinh H."/>
            <person name="Forbes L."/>
            <person name="Fowler G."/>
            <person name="Francisco L."/>
            <person name="Fu Q."/>
            <person name="Gubbala S."/>
            <person name="Hale W."/>
            <person name="Han Y."/>
            <person name="Hemphill L."/>
            <person name="Highlander S.K."/>
            <person name="Hirani K."/>
            <person name="Hogues M."/>
            <person name="Jackson L."/>
            <person name="Jakkamsetti A."/>
            <person name="Javaid M."/>
            <person name="Jiang H."/>
            <person name="Korchina V."/>
            <person name="Kovar C."/>
            <person name="Lara F."/>
            <person name="Lee S."/>
            <person name="Mata R."/>
            <person name="Mathew T."/>
            <person name="Moen C."/>
            <person name="Morales K."/>
            <person name="Munidasa M."/>
            <person name="Nazareth L."/>
            <person name="Ngo R."/>
            <person name="Nguyen L."/>
            <person name="Okwuonu G."/>
            <person name="Ongeri F."/>
            <person name="Patil S."/>
            <person name="Petrosino J."/>
            <person name="Pham C."/>
            <person name="Pham P."/>
            <person name="Pu L.-L."/>
            <person name="Puazo M."/>
            <person name="Raj R."/>
            <person name="Reid J."/>
            <person name="Rouhana J."/>
            <person name="Saada N."/>
            <person name="Shang Y."/>
            <person name="Simmons D."/>
            <person name="Thornton R."/>
            <person name="Warren J."/>
            <person name="Weissenberger G."/>
            <person name="Zhang J."/>
            <person name="Zhang L."/>
            <person name="Zhou C."/>
            <person name="Zhu D."/>
            <person name="Muzny D."/>
            <person name="Worley K."/>
            <person name="Gibbs R."/>
        </authorList>
    </citation>
    <scope>NUCLEOTIDE SEQUENCE [LARGE SCALE GENOMIC DNA]</scope>
    <source>
        <strain evidence="4 5">ATCC 43531</strain>
    </source>
</reference>
<name>C4V3W8_9FIRM</name>
<feature type="active site" description="Proton acceptor" evidence="3">
    <location>
        <position position="68"/>
    </location>
</feature>
<dbReference type="InterPro" id="IPR036569">
    <property type="entry name" value="RpiB_LacA_LacB_sf"/>
</dbReference>
<dbReference type="NCBIfam" id="TIGR01120">
    <property type="entry name" value="rpiB"/>
    <property type="match status" value="1"/>
</dbReference>
<keyword evidence="5" id="KW-1185">Reference proteome</keyword>
<sequence length="154" mass="16853">MRPVIVFGSDHAGYHMKEFLIRELEQNGYQIEDRGPFCKDPVDSGIYAIAVAEEVARHPQVKLGVLICGTGIGMSMMANKVVGIRASLVSDLFSAKMTRAHNAANVLCLGARIIAENMALEITKTWLAAEPLGGKYAARVAHMMAYEKERCDRG</sequence>
<dbReference type="STRING" id="638302.HMPREF0908_1212"/>
<evidence type="ECO:0000256" key="3">
    <source>
        <dbReference type="PIRSR" id="PIRSR005384-1"/>
    </source>
</evidence>
<dbReference type="EMBL" id="ACLA01000020">
    <property type="protein sequence ID" value="EEQ48232.1"/>
    <property type="molecule type" value="Genomic_DNA"/>
</dbReference>
<comment type="similarity">
    <text evidence="1">Belongs to the LacAB/RpiB family.</text>
</comment>
<dbReference type="GO" id="GO:0004751">
    <property type="term" value="F:ribose-5-phosphate isomerase activity"/>
    <property type="evidence" value="ECO:0007669"/>
    <property type="project" value="UniProtKB-EC"/>
</dbReference>
<evidence type="ECO:0000313" key="5">
    <source>
        <dbReference type="Proteomes" id="UP000005309"/>
    </source>
</evidence>
<proteinExistence type="inferred from homology"/>
<dbReference type="PIRSF" id="PIRSF005384">
    <property type="entry name" value="RpiB_LacA_B"/>
    <property type="match status" value="1"/>
</dbReference>
<dbReference type="PANTHER" id="PTHR30345">
    <property type="entry name" value="RIBOSE-5-PHOSPHATE ISOMERASE B"/>
    <property type="match status" value="1"/>
</dbReference>
<dbReference type="eggNOG" id="COG0698">
    <property type="taxonomic scope" value="Bacteria"/>
</dbReference>
<organism evidence="4 5">
    <name type="scientific">Selenomonas flueggei ATCC 43531</name>
    <dbReference type="NCBI Taxonomy" id="638302"/>
    <lineage>
        <taxon>Bacteria</taxon>
        <taxon>Bacillati</taxon>
        <taxon>Bacillota</taxon>
        <taxon>Negativicutes</taxon>
        <taxon>Selenomonadales</taxon>
        <taxon>Selenomonadaceae</taxon>
        <taxon>Selenomonas</taxon>
    </lineage>
</organism>